<dbReference type="Gene3D" id="1.20.1560.10">
    <property type="entry name" value="ABC transporter type 1, transmembrane domain"/>
    <property type="match status" value="1"/>
</dbReference>
<dbReference type="GO" id="GO:0008233">
    <property type="term" value="F:peptidase activity"/>
    <property type="evidence" value="ECO:0007669"/>
    <property type="project" value="InterPro"/>
</dbReference>
<keyword evidence="12" id="KW-1185">Reference proteome</keyword>
<dbReference type="InterPro" id="IPR003439">
    <property type="entry name" value="ABC_transporter-like_ATP-bd"/>
</dbReference>
<evidence type="ECO:0000256" key="3">
    <source>
        <dbReference type="ARBA" id="ARBA00022741"/>
    </source>
</evidence>
<feature type="transmembrane region" description="Helical" evidence="7">
    <location>
        <begin position="271"/>
        <end position="293"/>
    </location>
</feature>
<dbReference type="PANTHER" id="PTHR24221">
    <property type="entry name" value="ATP-BINDING CASSETTE SUB-FAMILY B"/>
    <property type="match status" value="1"/>
</dbReference>
<dbReference type="Gene3D" id="3.40.50.300">
    <property type="entry name" value="P-loop containing nucleotide triphosphate hydrolases"/>
    <property type="match status" value="1"/>
</dbReference>
<dbReference type="PROSITE" id="PS50929">
    <property type="entry name" value="ABC_TM1F"/>
    <property type="match status" value="1"/>
</dbReference>
<organism evidence="11 12">
    <name type="scientific">Novosphingobium kunmingense</name>
    <dbReference type="NCBI Taxonomy" id="1211806"/>
    <lineage>
        <taxon>Bacteria</taxon>
        <taxon>Pseudomonadati</taxon>
        <taxon>Pseudomonadota</taxon>
        <taxon>Alphaproteobacteria</taxon>
        <taxon>Sphingomonadales</taxon>
        <taxon>Sphingomonadaceae</taxon>
        <taxon>Novosphingobium</taxon>
    </lineage>
</organism>
<feature type="transmembrane region" description="Helical" evidence="7">
    <location>
        <begin position="162"/>
        <end position="182"/>
    </location>
</feature>
<dbReference type="PANTHER" id="PTHR24221:SF248">
    <property type="entry name" value="ABC TRANSPORTER TRANSMEMBRANE REGION"/>
    <property type="match status" value="1"/>
</dbReference>
<dbReference type="InterPro" id="IPR027417">
    <property type="entry name" value="P-loop_NTPase"/>
</dbReference>
<evidence type="ECO:0000256" key="6">
    <source>
        <dbReference type="ARBA" id="ARBA00023136"/>
    </source>
</evidence>
<keyword evidence="5 7" id="KW-1133">Transmembrane helix</keyword>
<dbReference type="GO" id="GO:0034040">
    <property type="term" value="F:ATPase-coupled lipid transmembrane transporter activity"/>
    <property type="evidence" value="ECO:0007669"/>
    <property type="project" value="TreeGrafter"/>
</dbReference>
<evidence type="ECO:0000259" key="9">
    <source>
        <dbReference type="PROSITE" id="PS50929"/>
    </source>
</evidence>
<dbReference type="InterPro" id="IPR003593">
    <property type="entry name" value="AAA+_ATPase"/>
</dbReference>
<dbReference type="PROSITE" id="PS50893">
    <property type="entry name" value="ABC_TRANSPORTER_2"/>
    <property type="match status" value="1"/>
</dbReference>
<dbReference type="GO" id="GO:0005524">
    <property type="term" value="F:ATP binding"/>
    <property type="evidence" value="ECO:0007669"/>
    <property type="project" value="UniProtKB-KW"/>
</dbReference>
<dbReference type="GO" id="GO:0005886">
    <property type="term" value="C:plasma membrane"/>
    <property type="evidence" value="ECO:0007669"/>
    <property type="project" value="UniProtKB-SubCell"/>
</dbReference>
<dbReference type="Pfam" id="PF00005">
    <property type="entry name" value="ABC_tran"/>
    <property type="match status" value="1"/>
</dbReference>
<evidence type="ECO:0000259" key="10">
    <source>
        <dbReference type="PROSITE" id="PS50990"/>
    </source>
</evidence>
<dbReference type="InterPro" id="IPR011527">
    <property type="entry name" value="ABC1_TM_dom"/>
</dbReference>
<dbReference type="SMART" id="SM00382">
    <property type="entry name" value="AAA"/>
    <property type="match status" value="1"/>
</dbReference>
<comment type="subcellular location">
    <subcellularLocation>
        <location evidence="1">Cell membrane</location>
        <topology evidence="1">Multi-pass membrane protein</topology>
    </subcellularLocation>
</comment>
<keyword evidence="2 7" id="KW-0812">Transmembrane</keyword>
<evidence type="ECO:0000256" key="7">
    <source>
        <dbReference type="SAM" id="Phobius"/>
    </source>
</evidence>
<feature type="transmembrane region" description="Helical" evidence="7">
    <location>
        <begin position="197"/>
        <end position="216"/>
    </location>
</feature>
<dbReference type="Proteomes" id="UP000232587">
    <property type="component" value="Unassembled WGS sequence"/>
</dbReference>
<dbReference type="OrthoDB" id="9787557at2"/>
<keyword evidence="4 11" id="KW-0067">ATP-binding</keyword>
<evidence type="ECO:0000259" key="8">
    <source>
        <dbReference type="PROSITE" id="PS50893"/>
    </source>
</evidence>
<dbReference type="PROSITE" id="PS50990">
    <property type="entry name" value="PEPTIDASE_C39"/>
    <property type="match status" value="1"/>
</dbReference>
<evidence type="ECO:0000256" key="1">
    <source>
        <dbReference type="ARBA" id="ARBA00004651"/>
    </source>
</evidence>
<evidence type="ECO:0000313" key="12">
    <source>
        <dbReference type="Proteomes" id="UP000232587"/>
    </source>
</evidence>
<reference evidence="11 12" key="1">
    <citation type="submission" date="2017-11" db="EMBL/GenBank/DDBJ databases">
        <title>Genomic Encyclopedia of Type Strains, Phase III (KMG-III): the genomes of soil and plant-associated and newly described type strains.</title>
        <authorList>
            <person name="Whitman W."/>
        </authorList>
    </citation>
    <scope>NUCLEOTIDE SEQUENCE [LARGE SCALE GENOMIC DNA]</scope>
    <source>
        <strain evidence="11 12">CGMCC 1.12274</strain>
    </source>
</reference>
<dbReference type="InterPro" id="IPR036640">
    <property type="entry name" value="ABC1_TM_sf"/>
</dbReference>
<dbReference type="InterPro" id="IPR005074">
    <property type="entry name" value="Peptidase_C39"/>
</dbReference>
<accession>A0A2N0H7D1</accession>
<name>A0A2N0H7D1_9SPHN</name>
<dbReference type="InterPro" id="IPR039421">
    <property type="entry name" value="Type_1_exporter"/>
</dbReference>
<feature type="transmembrane region" description="Helical" evidence="7">
    <location>
        <begin position="299"/>
        <end position="318"/>
    </location>
</feature>
<feature type="domain" description="Peptidase C39" evidence="10">
    <location>
        <begin position="11"/>
        <end position="128"/>
    </location>
</feature>
<dbReference type="RefSeq" id="WP_100867571.1">
    <property type="nucleotide sequence ID" value="NZ_PHUF01000004.1"/>
</dbReference>
<proteinExistence type="predicted"/>
<dbReference type="Pfam" id="PF00664">
    <property type="entry name" value="ABC_membrane"/>
    <property type="match status" value="1"/>
</dbReference>
<sequence length="710" mass="76449">MAEGPSVSVPQADPLVAALAQLAERFGVPFSPAMLAGLALDATGRLPLHQAEPALEVLGLNSDPQALKRLPHRAASYPALVSLDGGGIAVIHELRDGDALVWRPETAEARWEPLAGLEAEYAGWFSTVFGDPSAIRAEGQPWEVGARTHWFWSEVAKLRRRFAPVWVSTLIINMLALALPLFSMNVYDRVIPNRTQATLWVLAIGVLGAFAIEYALRRARSAVLDEIGHDLDMKLSQKIYSKILAAPLADRKGHTGNLVARVSEYSIVRDFYASTTVMLVIDLVFLVLFVALIAWIAGWLALVPLIAMAIMALIGLRLRGQVIHAAREAQADHGLQQTLLVESIAGLETLKSIAGEGAMLGRWRKLAELGAHSQQRLKDVSTAAIGMASTFQQVSNIALIVGGYYLFDAGKITMGAIVAIVMLSSRSLAPAGQLAFLLTRGQQAQQTLDSIQKLWDAPDERRMGSASLTPSVRTASIRTEDLEFTYPDASGESLKAINLVISPGDRIALVGRVASGKSTLGRVLCGLYQPTGGSLLIDGIDSRQYRPQELRDAFRFVGQDASLFSGTIKDNLALGAGVVRDEAMIDALRFVGADQFLSQDAGGFDRGVGEAGSRLSGGQRSFLTLARAFVRPSKLLFLDEPTGAMDSQTEKLFVDRLSQSLTPEQTLVISTHRPALFAICNRLIVLDKGRVVADGPRDEIIASAGVGLKP</sequence>
<dbReference type="EMBL" id="PHUF01000004">
    <property type="protein sequence ID" value="PKB14780.1"/>
    <property type="molecule type" value="Genomic_DNA"/>
</dbReference>
<protein>
    <submittedName>
        <fullName evidence="11">ATP-binding cassette subfamily C protein LapB</fullName>
    </submittedName>
</protein>
<dbReference type="SUPFAM" id="SSF52540">
    <property type="entry name" value="P-loop containing nucleoside triphosphate hydrolases"/>
    <property type="match status" value="1"/>
</dbReference>
<dbReference type="GO" id="GO:0016887">
    <property type="term" value="F:ATP hydrolysis activity"/>
    <property type="evidence" value="ECO:0007669"/>
    <property type="project" value="InterPro"/>
</dbReference>
<keyword evidence="6 7" id="KW-0472">Membrane</keyword>
<gene>
    <name evidence="11" type="ORF">B0I00_2381</name>
</gene>
<comment type="caution">
    <text evidence="11">The sequence shown here is derived from an EMBL/GenBank/DDBJ whole genome shotgun (WGS) entry which is preliminary data.</text>
</comment>
<dbReference type="AlphaFoldDB" id="A0A2N0H7D1"/>
<dbReference type="GO" id="GO:0140359">
    <property type="term" value="F:ABC-type transporter activity"/>
    <property type="evidence" value="ECO:0007669"/>
    <property type="project" value="InterPro"/>
</dbReference>
<evidence type="ECO:0000256" key="4">
    <source>
        <dbReference type="ARBA" id="ARBA00022840"/>
    </source>
</evidence>
<keyword evidence="3" id="KW-0547">Nucleotide-binding</keyword>
<dbReference type="Gene3D" id="3.90.70.10">
    <property type="entry name" value="Cysteine proteinases"/>
    <property type="match status" value="1"/>
</dbReference>
<evidence type="ECO:0000256" key="2">
    <source>
        <dbReference type="ARBA" id="ARBA00022692"/>
    </source>
</evidence>
<feature type="domain" description="ABC transporter" evidence="8">
    <location>
        <begin position="477"/>
        <end position="708"/>
    </location>
</feature>
<evidence type="ECO:0000313" key="11">
    <source>
        <dbReference type="EMBL" id="PKB14780.1"/>
    </source>
</evidence>
<dbReference type="GO" id="GO:0006508">
    <property type="term" value="P:proteolysis"/>
    <property type="evidence" value="ECO:0007669"/>
    <property type="project" value="InterPro"/>
</dbReference>
<evidence type="ECO:0000256" key="5">
    <source>
        <dbReference type="ARBA" id="ARBA00022989"/>
    </source>
</evidence>
<feature type="domain" description="ABC transmembrane type-1" evidence="9">
    <location>
        <begin position="167"/>
        <end position="443"/>
    </location>
</feature>
<dbReference type="SUPFAM" id="SSF90123">
    <property type="entry name" value="ABC transporter transmembrane region"/>
    <property type="match status" value="1"/>
</dbReference>